<evidence type="ECO:0000313" key="3">
    <source>
        <dbReference type="Proteomes" id="UP000193061"/>
    </source>
</evidence>
<feature type="domain" description="HTH cro/C1-type" evidence="1">
    <location>
        <begin position="15"/>
        <end position="69"/>
    </location>
</feature>
<dbReference type="RefSeq" id="WP_085805623.1">
    <property type="nucleotide sequence ID" value="NZ_FWFX01000005.1"/>
</dbReference>
<dbReference type="SMART" id="SM00530">
    <property type="entry name" value="HTH_XRE"/>
    <property type="match status" value="1"/>
</dbReference>
<gene>
    <name evidence="2" type="ORF">ROA7450_02111</name>
</gene>
<dbReference type="InterPro" id="IPR010982">
    <property type="entry name" value="Lambda_DNA-bd_dom_sf"/>
</dbReference>
<sequence length="129" mass="14130">MPTAQEIDCAMGKIIRYHRRAADLTQSDLGSASGVKFQQVQKYETGANRISISRLFAIARALQVTPVELIALVQEDIGYDGDASRAEHLKCLELLSNKSARALRNGITNLNNPAIHDALVKLITELQEG</sequence>
<dbReference type="Gene3D" id="1.10.260.40">
    <property type="entry name" value="lambda repressor-like DNA-binding domains"/>
    <property type="match status" value="1"/>
</dbReference>
<dbReference type="GO" id="GO:0003677">
    <property type="term" value="F:DNA binding"/>
    <property type="evidence" value="ECO:0007669"/>
    <property type="project" value="InterPro"/>
</dbReference>
<accession>A0A1X6Z7R2</accession>
<proteinExistence type="predicted"/>
<dbReference type="OrthoDB" id="9797172at2"/>
<protein>
    <submittedName>
        <fullName evidence="2">Anaerobic benzoate catabolism transcriptional regulator</fullName>
    </submittedName>
</protein>
<dbReference type="CDD" id="cd00093">
    <property type="entry name" value="HTH_XRE"/>
    <property type="match status" value="1"/>
</dbReference>
<dbReference type="InterPro" id="IPR001387">
    <property type="entry name" value="Cro/C1-type_HTH"/>
</dbReference>
<keyword evidence="3" id="KW-1185">Reference proteome</keyword>
<dbReference type="Proteomes" id="UP000193061">
    <property type="component" value="Unassembled WGS sequence"/>
</dbReference>
<dbReference type="EMBL" id="FWFX01000005">
    <property type="protein sequence ID" value="SLN43027.1"/>
    <property type="molecule type" value="Genomic_DNA"/>
</dbReference>
<dbReference type="SUPFAM" id="SSF47413">
    <property type="entry name" value="lambda repressor-like DNA-binding domains"/>
    <property type="match status" value="1"/>
</dbReference>
<evidence type="ECO:0000313" key="2">
    <source>
        <dbReference type="EMBL" id="SLN43027.1"/>
    </source>
</evidence>
<dbReference type="PROSITE" id="PS50943">
    <property type="entry name" value="HTH_CROC1"/>
    <property type="match status" value="1"/>
</dbReference>
<name>A0A1X6Z7R2_9RHOB</name>
<dbReference type="AlphaFoldDB" id="A0A1X6Z7R2"/>
<dbReference type="Pfam" id="PF01381">
    <property type="entry name" value="HTH_3"/>
    <property type="match status" value="1"/>
</dbReference>
<evidence type="ECO:0000259" key="1">
    <source>
        <dbReference type="PROSITE" id="PS50943"/>
    </source>
</evidence>
<reference evidence="2 3" key="1">
    <citation type="submission" date="2017-03" db="EMBL/GenBank/DDBJ databases">
        <authorList>
            <person name="Afonso C.L."/>
            <person name="Miller P.J."/>
            <person name="Scott M.A."/>
            <person name="Spackman E."/>
            <person name="Goraichik I."/>
            <person name="Dimitrov K.M."/>
            <person name="Suarez D.L."/>
            <person name="Swayne D.E."/>
        </authorList>
    </citation>
    <scope>NUCLEOTIDE SEQUENCE [LARGE SCALE GENOMIC DNA]</scope>
    <source>
        <strain evidence="2 3">CECT 7450</strain>
    </source>
</reference>
<organism evidence="2 3">
    <name type="scientific">Roseovarius albus</name>
    <dbReference type="NCBI Taxonomy" id="1247867"/>
    <lineage>
        <taxon>Bacteria</taxon>
        <taxon>Pseudomonadati</taxon>
        <taxon>Pseudomonadota</taxon>
        <taxon>Alphaproteobacteria</taxon>
        <taxon>Rhodobacterales</taxon>
        <taxon>Roseobacteraceae</taxon>
        <taxon>Roseovarius</taxon>
    </lineage>
</organism>